<dbReference type="RefSeq" id="WP_194503910.1">
    <property type="nucleotide sequence ID" value="NZ_JADIVZ010000006.1"/>
</dbReference>
<dbReference type="EMBL" id="JADIVZ010000006">
    <property type="protein sequence ID" value="MBF4162650.1"/>
    <property type="molecule type" value="Genomic_DNA"/>
</dbReference>
<feature type="region of interest" description="Disordered" evidence="1">
    <location>
        <begin position="1"/>
        <end position="52"/>
    </location>
</feature>
<comment type="caution">
    <text evidence="2">The sequence shown here is derived from an EMBL/GenBank/DDBJ whole genome shotgun (WGS) entry which is preliminary data.</text>
</comment>
<gene>
    <name evidence="2" type="ORF">ISG29_13210</name>
</gene>
<sequence length="52" mass="5888">MTHHAAPHHRLGRALRSWAAAESRRTPPMSRAEAFSIGLGAQPFPKRDRRRS</sequence>
<proteinExistence type="predicted"/>
<name>A0A930Y6R4_9ACTN</name>
<evidence type="ECO:0000313" key="3">
    <source>
        <dbReference type="Proteomes" id="UP000656804"/>
    </source>
</evidence>
<accession>A0A930Y6R4</accession>
<dbReference type="Proteomes" id="UP000656804">
    <property type="component" value="Unassembled WGS sequence"/>
</dbReference>
<reference evidence="2" key="1">
    <citation type="submission" date="2020-11" db="EMBL/GenBank/DDBJ databases">
        <title>Nocardioides sp. CBS4Y-1, whole genome shotgun sequence.</title>
        <authorList>
            <person name="Tuo L."/>
        </authorList>
    </citation>
    <scope>NUCLEOTIDE SEQUENCE</scope>
    <source>
        <strain evidence="2">CBS4Y-1</strain>
    </source>
</reference>
<evidence type="ECO:0000256" key="1">
    <source>
        <dbReference type="SAM" id="MobiDB-lite"/>
    </source>
</evidence>
<organism evidence="2 3">
    <name type="scientific">Nocardioides acrostichi</name>
    <dbReference type="NCBI Taxonomy" id="2784339"/>
    <lineage>
        <taxon>Bacteria</taxon>
        <taxon>Bacillati</taxon>
        <taxon>Actinomycetota</taxon>
        <taxon>Actinomycetes</taxon>
        <taxon>Propionibacteriales</taxon>
        <taxon>Nocardioidaceae</taxon>
        <taxon>Nocardioides</taxon>
    </lineage>
</organism>
<protein>
    <submittedName>
        <fullName evidence="2">Uncharacterized protein</fullName>
    </submittedName>
</protein>
<keyword evidence="3" id="KW-1185">Reference proteome</keyword>
<evidence type="ECO:0000313" key="2">
    <source>
        <dbReference type="EMBL" id="MBF4162650.1"/>
    </source>
</evidence>
<feature type="compositionally biased region" description="Basic residues" evidence="1">
    <location>
        <begin position="1"/>
        <end position="13"/>
    </location>
</feature>
<dbReference type="AlphaFoldDB" id="A0A930Y6R4"/>